<dbReference type="PANTHER" id="PTHR10039">
    <property type="entry name" value="AMELOGENIN"/>
    <property type="match status" value="1"/>
</dbReference>
<dbReference type="OrthoDB" id="5967843at2759"/>
<dbReference type="Pfam" id="PF24883">
    <property type="entry name" value="NPHP3_N"/>
    <property type="match status" value="1"/>
</dbReference>
<name>A0A8H5BNL5_9AGAR</name>
<protein>
    <recommendedName>
        <fullName evidence="2">NACHT domain-containing protein</fullName>
    </recommendedName>
</protein>
<gene>
    <name evidence="3" type="ORF">D9619_004928</name>
</gene>
<dbReference type="EMBL" id="JAACJJ010000014">
    <property type="protein sequence ID" value="KAF5326657.1"/>
    <property type="molecule type" value="Genomic_DNA"/>
</dbReference>
<dbReference type="AlphaFoldDB" id="A0A8H5BNL5"/>
<dbReference type="Proteomes" id="UP000567179">
    <property type="component" value="Unassembled WGS sequence"/>
</dbReference>
<comment type="caution">
    <text evidence="3">The sequence shown here is derived from an EMBL/GenBank/DDBJ whole genome shotgun (WGS) entry which is preliminary data.</text>
</comment>
<accession>A0A8H5BNL5</accession>
<proteinExistence type="predicted"/>
<keyword evidence="1" id="KW-0677">Repeat</keyword>
<evidence type="ECO:0000313" key="4">
    <source>
        <dbReference type="Proteomes" id="UP000567179"/>
    </source>
</evidence>
<evidence type="ECO:0000313" key="3">
    <source>
        <dbReference type="EMBL" id="KAF5326657.1"/>
    </source>
</evidence>
<feature type="domain" description="NACHT" evidence="2">
    <location>
        <begin position="12"/>
        <end position="163"/>
    </location>
</feature>
<dbReference type="PANTHER" id="PTHR10039:SF14">
    <property type="entry name" value="NACHT DOMAIN-CONTAINING PROTEIN"/>
    <property type="match status" value="1"/>
</dbReference>
<dbReference type="InterPro" id="IPR056884">
    <property type="entry name" value="NPHP3-like_N"/>
</dbReference>
<keyword evidence="4" id="KW-1185">Reference proteome</keyword>
<sequence length="405" mass="45608">MLGEGEDYDGKRLIWLNGSAGAGKSAIMQSVIERYTRNAVILGSSSFSRADTSRNYAEVLVPTLAYQLARAFPAAIAVLEPVIHHDPLIFRASLHTQAYEFLVRPILYLADTGIMDTTFRGVFVIDGLDECSDPQKQRHIIQAVASMLCDYPLPVSFLITSRPEVTTTSAFQRDKRLHGIFSIISLDADVDAESDIRQFIVDSFLDILDSHPLRHHITMPWPDPSSINELVRKSSGHFIYAATAMKFIASSDEHPACAREVVKGLQPSRTESPFMQLDALYSHILTSAKFSSQVRGILRHYHISLFERSVAAVCRIHNICSEDVELFLSDIQSLVSLSPNGTTEMYITVKHASPEDFLMYKKRSSTLYTSDENYHASWLVTSSCWMMVHKCQHHHSASEKWMYID</sequence>
<reference evidence="3 4" key="1">
    <citation type="journal article" date="2020" name="ISME J.">
        <title>Uncovering the hidden diversity of litter-decomposition mechanisms in mushroom-forming fungi.</title>
        <authorList>
            <person name="Floudas D."/>
            <person name="Bentzer J."/>
            <person name="Ahren D."/>
            <person name="Johansson T."/>
            <person name="Persson P."/>
            <person name="Tunlid A."/>
        </authorList>
    </citation>
    <scope>NUCLEOTIDE SEQUENCE [LARGE SCALE GENOMIC DNA]</scope>
    <source>
        <strain evidence="3 4">CBS 101986</strain>
    </source>
</reference>
<organism evidence="3 4">
    <name type="scientific">Psilocybe cf. subviscida</name>
    <dbReference type="NCBI Taxonomy" id="2480587"/>
    <lineage>
        <taxon>Eukaryota</taxon>
        <taxon>Fungi</taxon>
        <taxon>Dikarya</taxon>
        <taxon>Basidiomycota</taxon>
        <taxon>Agaricomycotina</taxon>
        <taxon>Agaricomycetes</taxon>
        <taxon>Agaricomycetidae</taxon>
        <taxon>Agaricales</taxon>
        <taxon>Agaricineae</taxon>
        <taxon>Strophariaceae</taxon>
        <taxon>Psilocybe</taxon>
    </lineage>
</organism>
<evidence type="ECO:0000259" key="2">
    <source>
        <dbReference type="PROSITE" id="PS50837"/>
    </source>
</evidence>
<evidence type="ECO:0000256" key="1">
    <source>
        <dbReference type="ARBA" id="ARBA00022737"/>
    </source>
</evidence>
<dbReference type="InterPro" id="IPR007111">
    <property type="entry name" value="NACHT_NTPase"/>
</dbReference>
<dbReference type="InterPro" id="IPR027417">
    <property type="entry name" value="P-loop_NTPase"/>
</dbReference>
<dbReference type="SUPFAM" id="SSF52540">
    <property type="entry name" value="P-loop containing nucleoside triphosphate hydrolases"/>
    <property type="match status" value="1"/>
</dbReference>
<dbReference type="PROSITE" id="PS50837">
    <property type="entry name" value="NACHT"/>
    <property type="match status" value="1"/>
</dbReference>